<proteinExistence type="predicted"/>
<protein>
    <submittedName>
        <fullName evidence="3">Heterokaryon incompatibility protein-domain-containing protein</fullName>
    </submittedName>
</protein>
<gene>
    <name evidence="3" type="ORF">SUNI508_11186</name>
</gene>
<evidence type="ECO:0000259" key="1">
    <source>
        <dbReference type="Pfam" id="PF06985"/>
    </source>
</evidence>
<comment type="caution">
    <text evidence="3">The sequence shown here is derived from an EMBL/GenBank/DDBJ whole genome shotgun (WGS) entry which is preliminary data.</text>
</comment>
<evidence type="ECO:0000313" key="4">
    <source>
        <dbReference type="Proteomes" id="UP001408356"/>
    </source>
</evidence>
<dbReference type="InterPro" id="IPR058525">
    <property type="entry name" value="DUF8212"/>
</dbReference>
<organism evidence="3 4">
    <name type="scientific">Seiridium unicorne</name>
    <dbReference type="NCBI Taxonomy" id="138068"/>
    <lineage>
        <taxon>Eukaryota</taxon>
        <taxon>Fungi</taxon>
        <taxon>Dikarya</taxon>
        <taxon>Ascomycota</taxon>
        <taxon>Pezizomycotina</taxon>
        <taxon>Sordariomycetes</taxon>
        <taxon>Xylariomycetidae</taxon>
        <taxon>Amphisphaeriales</taxon>
        <taxon>Sporocadaceae</taxon>
        <taxon>Seiridium</taxon>
    </lineage>
</organism>
<keyword evidence="4" id="KW-1185">Reference proteome</keyword>
<dbReference type="EMBL" id="JARVKF010000426">
    <property type="protein sequence ID" value="KAK9414476.1"/>
    <property type="molecule type" value="Genomic_DNA"/>
</dbReference>
<dbReference type="Pfam" id="PF26640">
    <property type="entry name" value="DUF8212"/>
    <property type="match status" value="1"/>
</dbReference>
<accession>A0ABR2UJD9</accession>
<reference evidence="3 4" key="1">
    <citation type="journal article" date="2024" name="J. Plant Pathol.">
        <title>Sequence and assembly of the genome of Seiridium unicorne, isolate CBS 538.82, causal agent of cypress canker disease.</title>
        <authorList>
            <person name="Scali E."/>
            <person name="Rocca G.D."/>
            <person name="Danti R."/>
            <person name="Garbelotto M."/>
            <person name="Barberini S."/>
            <person name="Baroncelli R."/>
            <person name="Emiliani G."/>
        </authorList>
    </citation>
    <scope>NUCLEOTIDE SEQUENCE [LARGE SCALE GENOMIC DNA]</scope>
    <source>
        <strain evidence="3 4">BM-138-508</strain>
    </source>
</reference>
<dbReference type="Proteomes" id="UP001408356">
    <property type="component" value="Unassembled WGS sequence"/>
</dbReference>
<name>A0ABR2UJD9_9PEZI</name>
<feature type="domain" description="DUF8212" evidence="2">
    <location>
        <begin position="225"/>
        <end position="260"/>
    </location>
</feature>
<evidence type="ECO:0000313" key="3">
    <source>
        <dbReference type="EMBL" id="KAK9414476.1"/>
    </source>
</evidence>
<dbReference type="PANTHER" id="PTHR10622">
    <property type="entry name" value="HET DOMAIN-CONTAINING PROTEIN"/>
    <property type="match status" value="1"/>
</dbReference>
<dbReference type="PANTHER" id="PTHR10622:SF10">
    <property type="entry name" value="HET DOMAIN-CONTAINING PROTEIN"/>
    <property type="match status" value="1"/>
</dbReference>
<dbReference type="Pfam" id="PF06985">
    <property type="entry name" value="HET"/>
    <property type="match status" value="1"/>
</dbReference>
<evidence type="ECO:0000259" key="2">
    <source>
        <dbReference type="Pfam" id="PF26640"/>
    </source>
</evidence>
<dbReference type="InterPro" id="IPR010730">
    <property type="entry name" value="HET"/>
</dbReference>
<sequence length="414" mass="47475">MRLLNTDTKELHEFQRGFTPPYAILSHTWGNEEIRLQDIPALLTRQDEDLPEGYRKINGCCALARNNSFEWVWIDTCCIDKTSSAELSEAINSMYRWYKEASVCYVYLADVSLPGDCHAENSDFRMSQWFTRGWTLQELVAPKLAEFYDVSWSFIDERSQLRHLIQEITGVPAEFFTGESVYDASVAQRMSWAAGRKTTRVEDMAYCLLGLFDVNIPLLYGEGKKAFRRLQEEIIRQSNDQTIFAWGFSQPYPGNDVETNDIAALAEWPSDFVDCGRVVPCLAWQPSQTMSFERIKTGISLELPFIFVRVDTPGRSGVYGILNCRLTDNLPDLIAIPFGPARASPRDNADFYRIGKDLYMERQRNRPPILISEEWLTGSARYKVIVTEDPRLRHKALERQGYEDLASHGSLIPL</sequence>
<feature type="domain" description="Heterokaryon incompatibility" evidence="1">
    <location>
        <begin position="22"/>
        <end position="111"/>
    </location>
</feature>